<feature type="transmembrane region" description="Helical" evidence="1">
    <location>
        <begin position="12"/>
        <end position="38"/>
    </location>
</feature>
<evidence type="ECO:0000256" key="1">
    <source>
        <dbReference type="SAM" id="Phobius"/>
    </source>
</evidence>
<evidence type="ECO:0000313" key="3">
    <source>
        <dbReference type="Proteomes" id="UP000617531"/>
    </source>
</evidence>
<dbReference type="InterPro" id="IPR012902">
    <property type="entry name" value="N_methyl_site"/>
</dbReference>
<gene>
    <name evidence="2" type="ORF">GCM10011600_22480</name>
</gene>
<reference evidence="2" key="2">
    <citation type="submission" date="2020-09" db="EMBL/GenBank/DDBJ databases">
        <authorList>
            <person name="Sun Q."/>
            <person name="Zhou Y."/>
        </authorList>
    </citation>
    <scope>NUCLEOTIDE SEQUENCE</scope>
    <source>
        <strain evidence="2">CGMCC 1.16548</strain>
    </source>
</reference>
<dbReference type="SUPFAM" id="SSF54523">
    <property type="entry name" value="Pili subunits"/>
    <property type="match status" value="1"/>
</dbReference>
<keyword evidence="3" id="KW-1185">Reference proteome</keyword>
<name>A0A8J3GS72_9MICO</name>
<comment type="caution">
    <text evidence="2">The sequence shown here is derived from an EMBL/GenBank/DDBJ whole genome shotgun (WGS) entry which is preliminary data.</text>
</comment>
<dbReference type="EMBL" id="BNAI01000004">
    <property type="protein sequence ID" value="GHF20941.1"/>
    <property type="molecule type" value="Genomic_DNA"/>
</dbReference>
<keyword evidence="1" id="KW-0812">Transmembrane</keyword>
<reference evidence="2" key="1">
    <citation type="journal article" date="2014" name="Int. J. Syst. Evol. Microbiol.">
        <title>Complete genome sequence of Corynebacterium casei LMG S-19264T (=DSM 44701T), isolated from a smear-ripened cheese.</title>
        <authorList>
            <consortium name="US DOE Joint Genome Institute (JGI-PGF)"/>
            <person name="Walter F."/>
            <person name="Albersmeier A."/>
            <person name="Kalinowski J."/>
            <person name="Ruckert C."/>
        </authorList>
    </citation>
    <scope>NUCLEOTIDE SEQUENCE</scope>
    <source>
        <strain evidence="2">CGMCC 1.16548</strain>
    </source>
</reference>
<organism evidence="2 3">
    <name type="scientific">Pseudolysinimonas yzui</name>
    <dbReference type="NCBI Taxonomy" id="2708254"/>
    <lineage>
        <taxon>Bacteria</taxon>
        <taxon>Bacillati</taxon>
        <taxon>Actinomycetota</taxon>
        <taxon>Actinomycetes</taxon>
        <taxon>Micrococcales</taxon>
        <taxon>Microbacteriaceae</taxon>
        <taxon>Pseudolysinimonas</taxon>
    </lineage>
</organism>
<dbReference type="Pfam" id="PF07963">
    <property type="entry name" value="N_methyl"/>
    <property type="match status" value="1"/>
</dbReference>
<keyword evidence="1" id="KW-1133">Transmembrane helix</keyword>
<dbReference type="NCBIfam" id="TIGR02532">
    <property type="entry name" value="IV_pilin_GFxxxE"/>
    <property type="match status" value="1"/>
</dbReference>
<proteinExistence type="predicted"/>
<keyword evidence="1" id="KW-0472">Membrane</keyword>
<evidence type="ECO:0008006" key="4">
    <source>
        <dbReference type="Google" id="ProtNLM"/>
    </source>
</evidence>
<sequence length="196" mass="20243">MNRRMRQLADEAGFTIIEMIVATALAGLVLAALGGVYISTIQTQRLVSTDTSAANNAQLAARGIDDAMQNGSSFHLADGSDGGQMLVVRTAGSGSTIDWTCAIWYYSPLDGGQIRSHVEPDGSAVGLPGTDELASWTLLASGIAVTGTAPFAIDSTNDNVLFVDFTTVADDGDATTTISFSAALSPVEAEESDTCS</sequence>
<protein>
    <recommendedName>
        <fullName evidence="4">Prepilin-type N-terminal cleavage/methylation domain-containing protein</fullName>
    </recommendedName>
</protein>
<accession>A0A8J3GS72</accession>
<dbReference type="Proteomes" id="UP000617531">
    <property type="component" value="Unassembled WGS sequence"/>
</dbReference>
<dbReference type="InterPro" id="IPR045584">
    <property type="entry name" value="Pilin-like"/>
</dbReference>
<dbReference type="AlphaFoldDB" id="A0A8J3GS72"/>
<evidence type="ECO:0000313" key="2">
    <source>
        <dbReference type="EMBL" id="GHF20941.1"/>
    </source>
</evidence>